<dbReference type="EMBL" id="ML220148">
    <property type="protein sequence ID" value="TGZ77860.1"/>
    <property type="molecule type" value="Genomic_DNA"/>
</dbReference>
<dbReference type="InParanoid" id="A0A4S2MLG5"/>
<accession>A0A4S2MLG5</accession>
<sequence>MDRPPSLNSHPQSEPKRDPLCCVVPVYLYDISPHHPLRSALLGREHEHEHEYTPSTRLVVRLIAGDLPSELNRIFVSINNNKSPRSISRISLLKRLIASTCNHRVTTHVLVHTWSLTTATNTQHPPAGWNLASNLSLTLHQLQLLARPLHTAL</sequence>
<dbReference type="Proteomes" id="UP000298138">
    <property type="component" value="Unassembled WGS sequence"/>
</dbReference>
<evidence type="ECO:0000313" key="1">
    <source>
        <dbReference type="EMBL" id="TGZ77860.1"/>
    </source>
</evidence>
<proteinExistence type="predicted"/>
<protein>
    <submittedName>
        <fullName evidence="1">Uncharacterized protein</fullName>
    </submittedName>
</protein>
<keyword evidence="2" id="KW-1185">Reference proteome</keyword>
<organism evidence="1 2">
    <name type="scientific">Ascodesmis nigricans</name>
    <dbReference type="NCBI Taxonomy" id="341454"/>
    <lineage>
        <taxon>Eukaryota</taxon>
        <taxon>Fungi</taxon>
        <taxon>Dikarya</taxon>
        <taxon>Ascomycota</taxon>
        <taxon>Pezizomycotina</taxon>
        <taxon>Pezizomycetes</taxon>
        <taxon>Pezizales</taxon>
        <taxon>Ascodesmidaceae</taxon>
        <taxon>Ascodesmis</taxon>
    </lineage>
</organism>
<gene>
    <name evidence="1" type="ORF">EX30DRAFT_175890</name>
</gene>
<evidence type="ECO:0000313" key="2">
    <source>
        <dbReference type="Proteomes" id="UP000298138"/>
    </source>
</evidence>
<name>A0A4S2MLG5_9PEZI</name>
<reference evidence="1 2" key="1">
    <citation type="submission" date="2019-04" db="EMBL/GenBank/DDBJ databases">
        <title>Comparative genomics and transcriptomics to analyze fruiting body development in filamentous ascomycetes.</title>
        <authorList>
            <consortium name="DOE Joint Genome Institute"/>
            <person name="Lutkenhaus R."/>
            <person name="Traeger S."/>
            <person name="Breuer J."/>
            <person name="Kuo A."/>
            <person name="Lipzen A."/>
            <person name="Pangilinan J."/>
            <person name="Dilworth D."/>
            <person name="Sandor L."/>
            <person name="Poggeler S."/>
            <person name="Barry K."/>
            <person name="Grigoriev I.V."/>
            <person name="Nowrousian M."/>
        </authorList>
    </citation>
    <scope>NUCLEOTIDE SEQUENCE [LARGE SCALE GENOMIC DNA]</scope>
    <source>
        <strain evidence="1 2">CBS 389.68</strain>
    </source>
</reference>
<dbReference type="AlphaFoldDB" id="A0A4S2MLG5"/>